<evidence type="ECO:0000256" key="5">
    <source>
        <dbReference type="SAM" id="SignalP"/>
    </source>
</evidence>
<evidence type="ECO:0000256" key="4">
    <source>
        <dbReference type="ARBA" id="ARBA00023180"/>
    </source>
</evidence>
<dbReference type="GO" id="GO:0016788">
    <property type="term" value="F:hydrolase activity, acting on ester bonds"/>
    <property type="evidence" value="ECO:0007669"/>
    <property type="project" value="InterPro"/>
</dbReference>
<comment type="caution">
    <text evidence="6">The sequence shown here is derived from an EMBL/GenBank/DDBJ whole genome shotgun (WGS) entry which is preliminary data.</text>
</comment>
<dbReference type="PANTHER" id="PTHR22835">
    <property type="entry name" value="ZINC FINGER FYVE DOMAIN CONTAINING PROTEIN"/>
    <property type="match status" value="1"/>
</dbReference>
<feature type="signal peptide" evidence="5">
    <location>
        <begin position="1"/>
        <end position="22"/>
    </location>
</feature>
<dbReference type="SUPFAM" id="SSF52266">
    <property type="entry name" value="SGNH hydrolase"/>
    <property type="match status" value="1"/>
</dbReference>
<gene>
    <name evidence="6" type="ORF">TIFTF001_011830</name>
</gene>
<keyword evidence="7" id="KW-1185">Reference proteome</keyword>
<dbReference type="CDD" id="cd01837">
    <property type="entry name" value="SGNH_plant_lipase_like"/>
    <property type="match status" value="1"/>
</dbReference>
<dbReference type="Gene3D" id="3.40.50.1110">
    <property type="entry name" value="SGNH hydrolase"/>
    <property type="match status" value="1"/>
</dbReference>
<protein>
    <recommendedName>
        <fullName evidence="8">GDSL esterase/lipase At5g14450-like</fullName>
    </recommendedName>
</protein>
<evidence type="ECO:0000313" key="6">
    <source>
        <dbReference type="EMBL" id="GMN42621.1"/>
    </source>
</evidence>
<evidence type="ECO:0000256" key="1">
    <source>
        <dbReference type="ARBA" id="ARBA00008668"/>
    </source>
</evidence>
<dbReference type="PANTHER" id="PTHR22835:SF546">
    <property type="entry name" value="GDSL-LIKE LIPASE_ACYLHYDROLASE"/>
    <property type="match status" value="1"/>
</dbReference>
<reference evidence="6" key="1">
    <citation type="submission" date="2023-07" db="EMBL/GenBank/DDBJ databases">
        <title>draft genome sequence of fig (Ficus carica).</title>
        <authorList>
            <person name="Takahashi T."/>
            <person name="Nishimura K."/>
        </authorList>
    </citation>
    <scope>NUCLEOTIDE SEQUENCE</scope>
</reference>
<dbReference type="AlphaFoldDB" id="A0AA88AMG5"/>
<dbReference type="EMBL" id="BTGU01000014">
    <property type="protein sequence ID" value="GMN42621.1"/>
    <property type="molecule type" value="Genomic_DNA"/>
</dbReference>
<sequence>MKIRTSLLLFSILATWVLSIAGEKLTDMRPCNFPAIYNFGDSNSDTGGISAAFYPTISPCGETFFHRPVGRGCDGRLMIDLIANHLGLPYLSAYLDSIGANFRHGANFATGGATIRRQNESVFLNGVSPFPIDIQVVQFTQFRKRTSWLYKQAKKRSERRNLPRPQDFSKALYTFDIGQNDLAVGFRTMSNKRFKKEIRDIINQFAKAVRDLYKQGARTFWIHNTGPIGCLAVTLRDPDHWKPGYYGCVESQNDMAKEFNRRLKRKVSKLREKLPLAAITYVDLYTAKYKLINNAKKEGFLDKAKICCGYHEDKVHVWCGNKAKINGTKIYAGSCEDPSLYISWDGVHYTEAANHWVVNHFINGSLSYPHVPITRACHRL</sequence>
<evidence type="ECO:0008006" key="8">
    <source>
        <dbReference type="Google" id="ProtNLM"/>
    </source>
</evidence>
<name>A0AA88AMG5_FICCA</name>
<organism evidence="6 7">
    <name type="scientific">Ficus carica</name>
    <name type="common">Common fig</name>
    <dbReference type="NCBI Taxonomy" id="3494"/>
    <lineage>
        <taxon>Eukaryota</taxon>
        <taxon>Viridiplantae</taxon>
        <taxon>Streptophyta</taxon>
        <taxon>Embryophyta</taxon>
        <taxon>Tracheophyta</taxon>
        <taxon>Spermatophyta</taxon>
        <taxon>Magnoliopsida</taxon>
        <taxon>eudicotyledons</taxon>
        <taxon>Gunneridae</taxon>
        <taxon>Pentapetalae</taxon>
        <taxon>rosids</taxon>
        <taxon>fabids</taxon>
        <taxon>Rosales</taxon>
        <taxon>Moraceae</taxon>
        <taxon>Ficeae</taxon>
        <taxon>Ficus</taxon>
    </lineage>
</organism>
<dbReference type="InterPro" id="IPR036514">
    <property type="entry name" value="SGNH_hydro_sf"/>
</dbReference>
<proteinExistence type="inferred from homology"/>
<evidence type="ECO:0000313" key="7">
    <source>
        <dbReference type="Proteomes" id="UP001187192"/>
    </source>
</evidence>
<dbReference type="InterPro" id="IPR035669">
    <property type="entry name" value="SGNH_plant_lipase-like"/>
</dbReference>
<dbReference type="InterPro" id="IPR001087">
    <property type="entry name" value="GDSL"/>
</dbReference>
<keyword evidence="2 5" id="KW-0732">Signal</keyword>
<comment type="similarity">
    <text evidence="1">Belongs to the 'GDSL' lipolytic enzyme family.</text>
</comment>
<feature type="chain" id="PRO_5041739229" description="GDSL esterase/lipase At5g14450-like" evidence="5">
    <location>
        <begin position="23"/>
        <end position="380"/>
    </location>
</feature>
<keyword evidence="3" id="KW-0378">Hydrolase</keyword>
<dbReference type="Pfam" id="PF00657">
    <property type="entry name" value="Lipase_GDSL"/>
    <property type="match status" value="1"/>
</dbReference>
<dbReference type="Proteomes" id="UP001187192">
    <property type="component" value="Unassembled WGS sequence"/>
</dbReference>
<keyword evidence="4" id="KW-0325">Glycoprotein</keyword>
<accession>A0AA88AMG5</accession>
<evidence type="ECO:0000256" key="2">
    <source>
        <dbReference type="ARBA" id="ARBA00022729"/>
    </source>
</evidence>
<evidence type="ECO:0000256" key="3">
    <source>
        <dbReference type="ARBA" id="ARBA00022801"/>
    </source>
</evidence>